<keyword evidence="1" id="KW-0472">Membrane</keyword>
<dbReference type="AlphaFoldDB" id="A0A3P7J2K9"/>
<dbReference type="EMBL" id="UYYB01033023">
    <property type="protein sequence ID" value="VDM73909.1"/>
    <property type="molecule type" value="Genomic_DNA"/>
</dbReference>
<name>A0A3P7J2K9_STRVU</name>
<dbReference type="Proteomes" id="UP000270094">
    <property type="component" value="Unassembled WGS sequence"/>
</dbReference>
<protein>
    <submittedName>
        <fullName evidence="2">Uncharacterized protein</fullName>
    </submittedName>
</protein>
<keyword evidence="1" id="KW-0812">Transmembrane</keyword>
<keyword evidence="1" id="KW-1133">Transmembrane helix</keyword>
<reference evidence="2 3" key="1">
    <citation type="submission" date="2018-11" db="EMBL/GenBank/DDBJ databases">
        <authorList>
            <consortium name="Pathogen Informatics"/>
        </authorList>
    </citation>
    <scope>NUCLEOTIDE SEQUENCE [LARGE SCALE GENOMIC DNA]</scope>
</reference>
<evidence type="ECO:0000313" key="3">
    <source>
        <dbReference type="Proteomes" id="UP000270094"/>
    </source>
</evidence>
<feature type="transmembrane region" description="Helical" evidence="1">
    <location>
        <begin position="40"/>
        <end position="59"/>
    </location>
</feature>
<accession>A0A3P7J2K9</accession>
<evidence type="ECO:0000256" key="1">
    <source>
        <dbReference type="SAM" id="Phobius"/>
    </source>
</evidence>
<organism evidence="2 3">
    <name type="scientific">Strongylus vulgaris</name>
    <name type="common">Blood worm</name>
    <dbReference type="NCBI Taxonomy" id="40348"/>
    <lineage>
        <taxon>Eukaryota</taxon>
        <taxon>Metazoa</taxon>
        <taxon>Ecdysozoa</taxon>
        <taxon>Nematoda</taxon>
        <taxon>Chromadorea</taxon>
        <taxon>Rhabditida</taxon>
        <taxon>Rhabditina</taxon>
        <taxon>Rhabditomorpha</taxon>
        <taxon>Strongyloidea</taxon>
        <taxon>Strongylidae</taxon>
        <taxon>Strongylus</taxon>
    </lineage>
</organism>
<sequence length="110" mass="12823">MRRKVGHVIQYVNDRHEPMKTFREHAQFSFLTFVNAMERFFGTVLAAAPGFIVYVATSVQKQDHLTRKPEILYKFHKIVIIDLSHVPSVDKQAHNKSVEHTEVYRLGCQI</sequence>
<proteinExistence type="predicted"/>
<keyword evidence="3" id="KW-1185">Reference proteome</keyword>
<gene>
    <name evidence="2" type="ORF">SVUK_LOCUS8907</name>
</gene>
<evidence type="ECO:0000313" key="2">
    <source>
        <dbReference type="EMBL" id="VDM73909.1"/>
    </source>
</evidence>